<dbReference type="KEGG" id="scc:Spico_0801"/>
<name>F4GHC7_PARC1</name>
<evidence type="ECO:0000313" key="2">
    <source>
        <dbReference type="Proteomes" id="UP000007939"/>
    </source>
</evidence>
<reference evidence="1 2" key="2">
    <citation type="journal article" date="2012" name="Stand. Genomic Sci.">
        <title>Complete genome sequence of the termite hindgut bacterium Spirochaeta coccoides type strain (SPN1(T)), reclassification in the genus Sphaerochaeta as Sphaerochaeta coccoides comb. nov. and emendations of the family Spirochaetaceae and the genus Sphaerochaeta.</title>
        <authorList>
            <person name="Abt B."/>
            <person name="Han C."/>
            <person name="Scheuner C."/>
            <person name="Lu M."/>
            <person name="Lapidus A."/>
            <person name="Nolan M."/>
            <person name="Lucas S."/>
            <person name="Hammon N."/>
            <person name="Deshpande S."/>
            <person name="Cheng J.F."/>
            <person name="Tapia R."/>
            <person name="Goodwin L.A."/>
            <person name="Pitluck S."/>
            <person name="Liolios K."/>
            <person name="Pagani I."/>
            <person name="Ivanova N."/>
            <person name="Mavromatis K."/>
            <person name="Mikhailova N."/>
            <person name="Huntemann M."/>
            <person name="Pati A."/>
            <person name="Chen A."/>
            <person name="Palaniappan K."/>
            <person name="Land M."/>
            <person name="Hauser L."/>
            <person name="Brambilla E.M."/>
            <person name="Rohde M."/>
            <person name="Spring S."/>
            <person name="Gronow S."/>
            <person name="Goker M."/>
            <person name="Woyke T."/>
            <person name="Bristow J."/>
            <person name="Eisen J.A."/>
            <person name="Markowitz V."/>
            <person name="Hugenholtz P."/>
            <person name="Kyrpides N.C."/>
            <person name="Klenk H.P."/>
            <person name="Detter J.C."/>
        </authorList>
    </citation>
    <scope>NUCLEOTIDE SEQUENCE [LARGE SCALE GENOMIC DNA]</scope>
    <source>
        <strain evidence="2">ATCC BAA-1237 / DSM 17374 / SPN1</strain>
    </source>
</reference>
<dbReference type="HOGENOM" id="CLU_3296658_0_0_12"/>
<sequence length="40" mass="4618">MRMSVTAKVQPWKMKTEVLVGNYDIERAYGPFSIIEAKDD</sequence>
<dbReference type="Proteomes" id="UP000007939">
    <property type="component" value="Chromosome"/>
</dbReference>
<proteinExistence type="predicted"/>
<dbReference type="AlphaFoldDB" id="F4GHC7"/>
<dbReference type="STRING" id="760011.Spico_0801"/>
<dbReference type="EMBL" id="CP002659">
    <property type="protein sequence ID" value="AEC02026.1"/>
    <property type="molecule type" value="Genomic_DNA"/>
</dbReference>
<accession>F4GHC7</accession>
<gene>
    <name evidence="1" type="ordered locus">Spico_0801</name>
</gene>
<protein>
    <submittedName>
        <fullName evidence="1">Uncharacterized protein</fullName>
    </submittedName>
</protein>
<evidence type="ECO:0000313" key="1">
    <source>
        <dbReference type="EMBL" id="AEC02026.1"/>
    </source>
</evidence>
<keyword evidence="2" id="KW-1185">Reference proteome</keyword>
<reference evidence="2" key="1">
    <citation type="submission" date="2011-04" db="EMBL/GenBank/DDBJ databases">
        <title>The complete genome of Spirochaeta coccoides DSM 17374.</title>
        <authorList>
            <person name="Lucas S."/>
            <person name="Copeland A."/>
            <person name="Lapidus A."/>
            <person name="Bruce D."/>
            <person name="Goodwin L."/>
            <person name="Pitluck S."/>
            <person name="Peters L."/>
            <person name="Kyrpides N."/>
            <person name="Mavromatis K."/>
            <person name="Pagani I."/>
            <person name="Ivanova N."/>
            <person name="Ovchinnikova G."/>
            <person name="Lu M."/>
            <person name="Detter J.C."/>
            <person name="Tapia R."/>
            <person name="Han C."/>
            <person name="Land M."/>
            <person name="Hauser L."/>
            <person name="Markowitz V."/>
            <person name="Cheng J.-F."/>
            <person name="Hugenholtz P."/>
            <person name="Woyke T."/>
            <person name="Wu D."/>
            <person name="Spring S."/>
            <person name="Schroeder M."/>
            <person name="Brambilla E."/>
            <person name="Klenk H.-P."/>
            <person name="Eisen J.A."/>
        </authorList>
    </citation>
    <scope>NUCLEOTIDE SEQUENCE [LARGE SCALE GENOMIC DNA]</scope>
    <source>
        <strain evidence="2">ATCC BAA-1237 / DSM 17374 / SPN1</strain>
    </source>
</reference>
<organism evidence="1 2">
    <name type="scientific">Parasphaerochaeta coccoides (strain ATCC BAA-1237 / DSM 17374 / SPN1)</name>
    <name type="common">Sphaerochaeta coccoides</name>
    <dbReference type="NCBI Taxonomy" id="760011"/>
    <lineage>
        <taxon>Bacteria</taxon>
        <taxon>Pseudomonadati</taxon>
        <taxon>Spirochaetota</taxon>
        <taxon>Spirochaetia</taxon>
        <taxon>Spirochaetales</taxon>
        <taxon>Sphaerochaetaceae</taxon>
        <taxon>Parasphaerochaeta</taxon>
    </lineage>
</organism>